<feature type="compositionally biased region" description="Low complexity" evidence="2">
    <location>
        <begin position="288"/>
        <end position="300"/>
    </location>
</feature>
<reference evidence="4 5" key="1">
    <citation type="submission" date="2016-11" db="EMBL/GenBank/DDBJ databases">
        <authorList>
            <person name="Jaros S."/>
            <person name="Januszkiewicz K."/>
            <person name="Wedrychowicz H."/>
        </authorList>
    </citation>
    <scope>NUCLEOTIDE SEQUENCE [LARGE SCALE GENOMIC DNA]</scope>
    <source>
        <strain evidence="4 5">CGMCC 4.5723</strain>
    </source>
</reference>
<feature type="coiled-coil region" evidence="1">
    <location>
        <begin position="124"/>
        <end position="160"/>
    </location>
</feature>
<dbReference type="Proteomes" id="UP000184452">
    <property type="component" value="Unassembled WGS sequence"/>
</dbReference>
<name>A0A1M6WFB8_9ACTN</name>
<dbReference type="STRING" id="758803.SAMN05421803_14315"/>
<evidence type="ECO:0000256" key="3">
    <source>
        <dbReference type="SAM" id="Phobius"/>
    </source>
</evidence>
<dbReference type="RefSeq" id="WP_073384346.1">
    <property type="nucleotide sequence ID" value="NZ_FQZK01000043.1"/>
</dbReference>
<dbReference type="EMBL" id="FQZK01000043">
    <property type="protein sequence ID" value="SHK92472.1"/>
    <property type="molecule type" value="Genomic_DNA"/>
</dbReference>
<evidence type="ECO:0000313" key="5">
    <source>
        <dbReference type="Proteomes" id="UP000184452"/>
    </source>
</evidence>
<keyword evidence="3" id="KW-1133">Transmembrane helix</keyword>
<keyword evidence="5" id="KW-1185">Reference proteome</keyword>
<evidence type="ECO:0000256" key="1">
    <source>
        <dbReference type="SAM" id="Coils"/>
    </source>
</evidence>
<keyword evidence="3" id="KW-0812">Transmembrane</keyword>
<protein>
    <recommendedName>
        <fullName evidence="6">Homeodomain-like domain-containing protein</fullName>
    </recommendedName>
</protein>
<accession>A0A1M6WFB8</accession>
<sequence>MNTTPTGPRTRPLLIAATIPSVLSLAWTAWSVADMIPAPLPVALAAGIALDVALVAAVAIAWVAPAIARPAQIASWVIAAVAAAAIALHSWSISPALALMAAVPLISKALWHLALSAKAAGDAAEAAAAARAAEQAAAERAEADRKAARLSTALTEEEEAELAGLERQAAYVAAKADKQVALADARAQAEQRLRLAEIERDAQTQMATDEATAQIYVRRAELAHRIRLAEPVYTATEIGPRVPDDPSGLEGLPPASGTPVAGFGFPQHGARPARGASPADLRVPPGAPSGASPAAPGGAPRVEEALSGPQRLLAYVADAGGQATVKGAAREMGVHPRTIRRYRERLVEAGHDVSALGTDPADS</sequence>
<evidence type="ECO:0000256" key="2">
    <source>
        <dbReference type="SAM" id="MobiDB-lite"/>
    </source>
</evidence>
<feature type="region of interest" description="Disordered" evidence="2">
    <location>
        <begin position="237"/>
        <end position="304"/>
    </location>
</feature>
<dbReference type="AlphaFoldDB" id="A0A1M6WFB8"/>
<gene>
    <name evidence="4" type="ORF">SAMN05421803_14315</name>
</gene>
<keyword evidence="3" id="KW-0472">Membrane</keyword>
<keyword evidence="1" id="KW-0175">Coiled coil</keyword>
<dbReference type="OrthoDB" id="8005085at2"/>
<evidence type="ECO:0000313" key="4">
    <source>
        <dbReference type="EMBL" id="SHK92472.1"/>
    </source>
</evidence>
<organism evidence="4 5">
    <name type="scientific">Nocardiopsis flavescens</name>
    <dbReference type="NCBI Taxonomy" id="758803"/>
    <lineage>
        <taxon>Bacteria</taxon>
        <taxon>Bacillati</taxon>
        <taxon>Actinomycetota</taxon>
        <taxon>Actinomycetes</taxon>
        <taxon>Streptosporangiales</taxon>
        <taxon>Nocardiopsidaceae</taxon>
        <taxon>Nocardiopsis</taxon>
    </lineage>
</organism>
<proteinExistence type="predicted"/>
<feature type="transmembrane region" description="Helical" evidence="3">
    <location>
        <begin position="76"/>
        <end position="103"/>
    </location>
</feature>
<feature type="transmembrane region" description="Helical" evidence="3">
    <location>
        <begin position="12"/>
        <end position="30"/>
    </location>
</feature>
<feature type="transmembrane region" description="Helical" evidence="3">
    <location>
        <begin position="42"/>
        <end position="64"/>
    </location>
</feature>
<evidence type="ECO:0008006" key="6">
    <source>
        <dbReference type="Google" id="ProtNLM"/>
    </source>
</evidence>